<dbReference type="InterPro" id="IPR020568">
    <property type="entry name" value="Ribosomal_Su5_D2-typ_SF"/>
</dbReference>
<dbReference type="EMBL" id="GL377586">
    <property type="protein sequence ID" value="EFJ25525.1"/>
    <property type="molecule type" value="Genomic_DNA"/>
</dbReference>
<dbReference type="PRINTS" id="PR01874">
    <property type="entry name" value="DNAREPAIRADA"/>
</dbReference>
<evidence type="ECO:0000313" key="3">
    <source>
        <dbReference type="EMBL" id="EFJ25525.1"/>
    </source>
</evidence>
<dbReference type="PANTHER" id="PTHR11757">
    <property type="entry name" value="PROTEASE FAMILY S9A OLIGOPEPTIDASE"/>
    <property type="match status" value="1"/>
</dbReference>
<dbReference type="PANTHER" id="PTHR11757:SF19">
    <property type="entry name" value="PROLYL ENDOPEPTIDASE-LIKE"/>
    <property type="match status" value="1"/>
</dbReference>
<gene>
    <name evidence="3" type="ORF">SELMODRAFT_413630</name>
</gene>
<dbReference type="Gene3D" id="2.130.10.120">
    <property type="entry name" value="Prolyl oligopeptidase, N-terminal domain"/>
    <property type="match status" value="1"/>
</dbReference>
<organism evidence="4">
    <name type="scientific">Selaginella moellendorffii</name>
    <name type="common">Spikemoss</name>
    <dbReference type="NCBI Taxonomy" id="88036"/>
    <lineage>
        <taxon>Eukaryota</taxon>
        <taxon>Viridiplantae</taxon>
        <taxon>Streptophyta</taxon>
        <taxon>Embryophyta</taxon>
        <taxon>Tracheophyta</taxon>
        <taxon>Lycopodiopsida</taxon>
        <taxon>Selaginellales</taxon>
        <taxon>Selaginellaceae</taxon>
        <taxon>Selaginella</taxon>
    </lineage>
</organism>
<keyword evidence="4" id="KW-1185">Reference proteome</keyword>
<dbReference type="KEGG" id="smo:SELMODRAFT_413630"/>
<dbReference type="InParanoid" id="D8RQW5"/>
<dbReference type="InterPro" id="IPR014721">
    <property type="entry name" value="Ribsml_uS5_D2-typ_fold_subgr"/>
</dbReference>
<dbReference type="STRING" id="88036.D8RQW5"/>
<dbReference type="Gene3D" id="3.30.230.10">
    <property type="match status" value="1"/>
</dbReference>
<comment type="similarity">
    <text evidence="1">Belongs to the peptidase S9A family.</text>
</comment>
<dbReference type="InterPro" id="IPR051543">
    <property type="entry name" value="Serine_Peptidase_S9A"/>
</dbReference>
<proteinExistence type="inferred from homology"/>
<dbReference type="GO" id="GO:0004252">
    <property type="term" value="F:serine-type endopeptidase activity"/>
    <property type="evidence" value="ECO:0007669"/>
    <property type="project" value="InterPro"/>
</dbReference>
<dbReference type="SUPFAM" id="SSF54211">
    <property type="entry name" value="Ribosomal protein S5 domain 2-like"/>
    <property type="match status" value="1"/>
</dbReference>
<evidence type="ECO:0000259" key="2">
    <source>
        <dbReference type="Pfam" id="PF02897"/>
    </source>
</evidence>
<evidence type="ECO:0000256" key="1">
    <source>
        <dbReference type="ARBA" id="ARBA00005228"/>
    </source>
</evidence>
<feature type="domain" description="Peptidase S9A N-terminal" evidence="2">
    <location>
        <begin position="2"/>
        <end position="262"/>
    </location>
</feature>
<dbReference type="AlphaFoldDB" id="D8RQW5"/>
<dbReference type="Pfam" id="PF02897">
    <property type="entry name" value="Peptidase_S9_N"/>
    <property type="match status" value="1"/>
</dbReference>
<sequence length="594" mass="67095">MAGTRELQRQICQEMASRMEKELASPPERWGDWYYFVHIPQGKEFPIYSRRRARQGGRLKAFFTSFFDKNSEVMIDINELAAEHGHAQLGVFKLSMYTIDLGGNEIFTLFIKDLETDSLLLEHKTDGVVSVEWSDIGDYLYYTCSDAATSFYLKVLLRNLRSKDDDIAIYYDDNPKNFVDVTRTKNWQYVLINVNSKMSSKVFLVDPKTSATTLRKVADRVDGIQYFVEHHEEHLYILTNFLGDKKLVSLGNNYRLVRCKTDSLTSRRQNGLPIVHVINLDSLKTPPWTVNLPSGITVLTPGANCDFNSSTLRLSISSLMFGDIKIGHVTKSGEIAGPRTLEHMGDRLLSQRLLRSLKNRFAYTKEVGVFEVVDNELGRTVMHQPPLVALEGSRPLLVEIQLSRFNERLVVDSLEFPEFRALCSPATSLPSKRTFTGVDPFRFNLIVAVLLKQARLRLARQDIFVNVVGGFRLEEPATDIAVAVAIASSYIERPVPRDTVFVGELGLGGELRFERSYVVAQLERRVFEASKLGFKKCIVPQGAKGVKKVFNYKSLPQQRKSGATVHLDAFPEEDGVCGEVQVGQESLDDDLANE</sequence>
<dbReference type="eggNOG" id="KOG2237">
    <property type="taxonomic scope" value="Eukaryota"/>
</dbReference>
<reference evidence="3 4" key="1">
    <citation type="journal article" date="2011" name="Science">
        <title>The Selaginella genome identifies genetic changes associated with the evolution of vascular plants.</title>
        <authorList>
            <person name="Banks J.A."/>
            <person name="Nishiyama T."/>
            <person name="Hasebe M."/>
            <person name="Bowman J.L."/>
            <person name="Gribskov M."/>
            <person name="dePamphilis C."/>
            <person name="Albert V.A."/>
            <person name="Aono N."/>
            <person name="Aoyama T."/>
            <person name="Ambrose B.A."/>
            <person name="Ashton N.W."/>
            <person name="Axtell M.J."/>
            <person name="Barker E."/>
            <person name="Barker M.S."/>
            <person name="Bennetzen J.L."/>
            <person name="Bonawitz N.D."/>
            <person name="Chapple C."/>
            <person name="Cheng C."/>
            <person name="Correa L.G."/>
            <person name="Dacre M."/>
            <person name="DeBarry J."/>
            <person name="Dreyer I."/>
            <person name="Elias M."/>
            <person name="Engstrom E.M."/>
            <person name="Estelle M."/>
            <person name="Feng L."/>
            <person name="Finet C."/>
            <person name="Floyd S.K."/>
            <person name="Frommer W.B."/>
            <person name="Fujita T."/>
            <person name="Gramzow L."/>
            <person name="Gutensohn M."/>
            <person name="Harholt J."/>
            <person name="Hattori M."/>
            <person name="Heyl A."/>
            <person name="Hirai T."/>
            <person name="Hiwatashi Y."/>
            <person name="Ishikawa M."/>
            <person name="Iwata M."/>
            <person name="Karol K.G."/>
            <person name="Koehler B."/>
            <person name="Kolukisaoglu U."/>
            <person name="Kubo M."/>
            <person name="Kurata T."/>
            <person name="Lalonde S."/>
            <person name="Li K."/>
            <person name="Li Y."/>
            <person name="Litt A."/>
            <person name="Lyons E."/>
            <person name="Manning G."/>
            <person name="Maruyama T."/>
            <person name="Michael T.P."/>
            <person name="Mikami K."/>
            <person name="Miyazaki S."/>
            <person name="Morinaga S."/>
            <person name="Murata T."/>
            <person name="Mueller-Roeber B."/>
            <person name="Nelson D.R."/>
            <person name="Obara M."/>
            <person name="Oguri Y."/>
            <person name="Olmstead R.G."/>
            <person name="Onodera N."/>
            <person name="Petersen B.L."/>
            <person name="Pils B."/>
            <person name="Prigge M."/>
            <person name="Rensing S.A."/>
            <person name="Riano-Pachon D.M."/>
            <person name="Roberts A.W."/>
            <person name="Sato Y."/>
            <person name="Scheller H.V."/>
            <person name="Schulz B."/>
            <person name="Schulz C."/>
            <person name="Shakirov E.V."/>
            <person name="Shibagaki N."/>
            <person name="Shinohara N."/>
            <person name="Shippen D.E."/>
            <person name="Soerensen I."/>
            <person name="Sotooka R."/>
            <person name="Sugimoto N."/>
            <person name="Sugita M."/>
            <person name="Sumikawa N."/>
            <person name="Tanurdzic M."/>
            <person name="Theissen G."/>
            <person name="Ulvskov P."/>
            <person name="Wakazuki S."/>
            <person name="Weng J.K."/>
            <person name="Willats W.W."/>
            <person name="Wipf D."/>
            <person name="Wolf P.G."/>
            <person name="Yang L."/>
            <person name="Zimmer A.D."/>
            <person name="Zhu Q."/>
            <person name="Mitros T."/>
            <person name="Hellsten U."/>
            <person name="Loque D."/>
            <person name="Otillar R."/>
            <person name="Salamov A."/>
            <person name="Schmutz J."/>
            <person name="Shapiro H."/>
            <person name="Lindquist E."/>
            <person name="Lucas S."/>
            <person name="Rokhsar D."/>
            <person name="Grigoriev I.V."/>
        </authorList>
    </citation>
    <scope>NUCLEOTIDE SEQUENCE [LARGE SCALE GENOMIC DNA]</scope>
</reference>
<dbReference type="Pfam" id="PF13541">
    <property type="entry name" value="ChlI"/>
    <property type="match status" value="1"/>
</dbReference>
<dbReference type="HOGENOM" id="CLU_467280_0_0_1"/>
<protein>
    <recommendedName>
        <fullName evidence="2">Peptidase S9A N-terminal domain-containing protein</fullName>
    </recommendedName>
</protein>
<dbReference type="SUPFAM" id="SSF50993">
    <property type="entry name" value="Peptidase/esterase 'gauge' domain"/>
    <property type="match status" value="1"/>
</dbReference>
<dbReference type="Gramene" id="EFJ25525">
    <property type="protein sequence ID" value="EFJ25525"/>
    <property type="gene ID" value="SELMODRAFT_413630"/>
</dbReference>
<name>D8RQW5_SELML</name>
<evidence type="ECO:0000313" key="4">
    <source>
        <dbReference type="Proteomes" id="UP000001514"/>
    </source>
</evidence>
<dbReference type="InterPro" id="IPR023302">
    <property type="entry name" value="Pept_S9A_N"/>
</dbReference>
<dbReference type="Proteomes" id="UP000001514">
    <property type="component" value="Unassembled WGS sequence"/>
</dbReference>
<accession>D8RQW5</accession>